<evidence type="ECO:0000313" key="2">
    <source>
        <dbReference type="EMBL" id="URI15551.1"/>
    </source>
</evidence>
<dbReference type="RefSeq" id="WP_249751619.1">
    <property type="nucleotide sequence ID" value="NZ_CP097298.1"/>
</dbReference>
<gene>
    <name evidence="2" type="ORF">M8231_00715</name>
</gene>
<dbReference type="SUPFAM" id="SSF54975">
    <property type="entry name" value="Acylphosphatase/BLUF domain-like"/>
    <property type="match status" value="1"/>
</dbReference>
<dbReference type="Pfam" id="PF04940">
    <property type="entry name" value="BLUF"/>
    <property type="match status" value="1"/>
</dbReference>
<dbReference type="InterPro" id="IPR007024">
    <property type="entry name" value="BLUF_domain"/>
</dbReference>
<sequence>MLYRLVFVSKAVGDAGQSPQSLAHILGASERNNRRDEVSGAMMFHGDEIVQIVEGARTDLDRLMRRVAVDPRHCDLVVVEDRPVMQRRYRQPMQLCQTDHRCVARHSGGRPLRTLSAVELERLMQACSLQAA</sequence>
<dbReference type="SMART" id="SM01034">
    <property type="entry name" value="BLUF"/>
    <property type="match status" value="1"/>
</dbReference>
<keyword evidence="3" id="KW-1185">Reference proteome</keyword>
<dbReference type="Proteomes" id="UP001055429">
    <property type="component" value="Chromosome"/>
</dbReference>
<organism evidence="2 3">
    <name type="scientific">Brevundimonas albigilva</name>
    <dbReference type="NCBI Taxonomy" id="1312364"/>
    <lineage>
        <taxon>Bacteria</taxon>
        <taxon>Pseudomonadati</taxon>
        <taxon>Pseudomonadota</taxon>
        <taxon>Alphaproteobacteria</taxon>
        <taxon>Caulobacterales</taxon>
        <taxon>Caulobacteraceae</taxon>
        <taxon>Brevundimonas</taxon>
    </lineage>
</organism>
<dbReference type="InterPro" id="IPR036046">
    <property type="entry name" value="Acylphosphatase-like_dom_sf"/>
</dbReference>
<evidence type="ECO:0000313" key="3">
    <source>
        <dbReference type="Proteomes" id="UP001055429"/>
    </source>
</evidence>
<dbReference type="PROSITE" id="PS50925">
    <property type="entry name" value="BLUF"/>
    <property type="match status" value="1"/>
</dbReference>
<protein>
    <submittedName>
        <fullName evidence="2">BLUF domain-containing protein</fullName>
    </submittedName>
</protein>
<feature type="domain" description="BLUF" evidence="1">
    <location>
        <begin position="2"/>
        <end position="96"/>
    </location>
</feature>
<dbReference type="Gene3D" id="3.30.70.100">
    <property type="match status" value="1"/>
</dbReference>
<evidence type="ECO:0000259" key="1">
    <source>
        <dbReference type="PROSITE" id="PS50925"/>
    </source>
</evidence>
<name>A0ABY4SKR9_9CAUL</name>
<proteinExistence type="predicted"/>
<dbReference type="EMBL" id="CP097649">
    <property type="protein sequence ID" value="URI15551.1"/>
    <property type="molecule type" value="Genomic_DNA"/>
</dbReference>
<reference evidence="2" key="1">
    <citation type="submission" date="2022-05" db="EMBL/GenBank/DDBJ databases">
        <title>Brevundimonas albigilva TT17 genome sequence.</title>
        <authorList>
            <person name="Lee K."/>
            <person name="Son H."/>
        </authorList>
    </citation>
    <scope>NUCLEOTIDE SEQUENCE</scope>
    <source>
        <strain evidence="2">TT17</strain>
    </source>
</reference>
<accession>A0ABY4SKR9</accession>